<dbReference type="InterPro" id="IPR036322">
    <property type="entry name" value="WD40_repeat_dom_sf"/>
</dbReference>
<name>A0A2U1PMV4_ARTAN</name>
<dbReference type="Proteomes" id="UP000245207">
    <property type="component" value="Unassembled WGS sequence"/>
</dbReference>
<evidence type="ECO:0000256" key="2">
    <source>
        <dbReference type="SAM" id="Phobius"/>
    </source>
</evidence>
<reference evidence="3 4" key="1">
    <citation type="journal article" date="2018" name="Mol. Plant">
        <title>The genome of Artemisia annua provides insight into the evolution of Asteraceae family and artemisinin biosynthesis.</title>
        <authorList>
            <person name="Shen Q."/>
            <person name="Zhang L."/>
            <person name="Liao Z."/>
            <person name="Wang S."/>
            <person name="Yan T."/>
            <person name="Shi P."/>
            <person name="Liu M."/>
            <person name="Fu X."/>
            <person name="Pan Q."/>
            <person name="Wang Y."/>
            <person name="Lv Z."/>
            <person name="Lu X."/>
            <person name="Zhang F."/>
            <person name="Jiang W."/>
            <person name="Ma Y."/>
            <person name="Chen M."/>
            <person name="Hao X."/>
            <person name="Li L."/>
            <person name="Tang Y."/>
            <person name="Lv G."/>
            <person name="Zhou Y."/>
            <person name="Sun X."/>
            <person name="Brodelius P.E."/>
            <person name="Rose J.K.C."/>
            <person name="Tang K."/>
        </authorList>
    </citation>
    <scope>NUCLEOTIDE SEQUENCE [LARGE SCALE GENOMIC DNA]</scope>
    <source>
        <strain evidence="4">cv. Huhao1</strain>
        <tissue evidence="3">Leaf</tissue>
    </source>
</reference>
<keyword evidence="2" id="KW-1133">Transmembrane helix</keyword>
<protein>
    <submittedName>
        <fullName evidence="3">Regulatory-associated protein of TOR1</fullName>
    </submittedName>
</protein>
<dbReference type="SUPFAM" id="SSF50978">
    <property type="entry name" value="WD40 repeat-like"/>
    <property type="match status" value="1"/>
</dbReference>
<sequence length="267" mass="29420">MLLLKIVNPFSLLVQKVEYVGNPKDAEKILQIQRTISEFSIFYNISFLLFSGGLFGDWESELMGKRIGNIHVPLTFNSLSLHFIIEICISNLAVNLNIQVIMLFLLAGLLMALGAFLAVLLLAETEFSLQVESDIAPYRGLLLGLFFMTVGMVGMLIDPKLLVSYYPGDGNVHIWKDYTIRGKQKLVTAFSSIHGHRPGIRSVSAVVDWQQTSGYMDLDKEQLLSSIPLASDCSISALAASQVHGGQYAAGFVDGSVRLYDIRTPDG</sequence>
<feature type="transmembrane region" description="Helical" evidence="2">
    <location>
        <begin position="101"/>
        <end position="123"/>
    </location>
</feature>
<keyword evidence="4" id="KW-1185">Reference proteome</keyword>
<dbReference type="InterPro" id="IPR038770">
    <property type="entry name" value="Na+/solute_symporter_sf"/>
</dbReference>
<evidence type="ECO:0000313" key="3">
    <source>
        <dbReference type="EMBL" id="PWA87091.1"/>
    </source>
</evidence>
<dbReference type="OrthoDB" id="10262360at2759"/>
<dbReference type="PANTHER" id="PTHR46157:SF2">
    <property type="entry name" value="K(+) EFFLUX ANTIPORTER 1, CHLOROPLASTIC-RELATED"/>
    <property type="match status" value="1"/>
</dbReference>
<keyword evidence="2" id="KW-0472">Membrane</keyword>
<evidence type="ECO:0000313" key="4">
    <source>
        <dbReference type="Proteomes" id="UP000245207"/>
    </source>
</evidence>
<evidence type="ECO:0000256" key="1">
    <source>
        <dbReference type="ARBA" id="ARBA00004141"/>
    </source>
</evidence>
<organism evidence="3 4">
    <name type="scientific">Artemisia annua</name>
    <name type="common">Sweet wormwood</name>
    <dbReference type="NCBI Taxonomy" id="35608"/>
    <lineage>
        <taxon>Eukaryota</taxon>
        <taxon>Viridiplantae</taxon>
        <taxon>Streptophyta</taxon>
        <taxon>Embryophyta</taxon>
        <taxon>Tracheophyta</taxon>
        <taxon>Spermatophyta</taxon>
        <taxon>Magnoliopsida</taxon>
        <taxon>eudicotyledons</taxon>
        <taxon>Gunneridae</taxon>
        <taxon>Pentapetalae</taxon>
        <taxon>asterids</taxon>
        <taxon>campanulids</taxon>
        <taxon>Asterales</taxon>
        <taxon>Asteraceae</taxon>
        <taxon>Asteroideae</taxon>
        <taxon>Anthemideae</taxon>
        <taxon>Artemisiinae</taxon>
        <taxon>Artemisia</taxon>
    </lineage>
</organism>
<feature type="transmembrane region" description="Helical" evidence="2">
    <location>
        <begin position="41"/>
        <end position="58"/>
    </location>
</feature>
<comment type="subcellular location">
    <subcellularLocation>
        <location evidence="1">Membrane</location>
        <topology evidence="1">Multi-pass membrane protein</topology>
    </subcellularLocation>
</comment>
<proteinExistence type="predicted"/>
<comment type="caution">
    <text evidence="3">The sequence shown here is derived from an EMBL/GenBank/DDBJ whole genome shotgun (WGS) entry which is preliminary data.</text>
</comment>
<dbReference type="PANTHER" id="PTHR46157">
    <property type="entry name" value="K(+) EFFLUX ANTIPORTER 3, CHLOROPLASTIC"/>
    <property type="match status" value="1"/>
</dbReference>
<gene>
    <name evidence="3" type="ORF">CTI12_AA128110</name>
</gene>
<feature type="transmembrane region" description="Helical" evidence="2">
    <location>
        <begin position="70"/>
        <end position="89"/>
    </location>
</feature>
<feature type="transmembrane region" description="Helical" evidence="2">
    <location>
        <begin position="135"/>
        <end position="157"/>
    </location>
</feature>
<accession>A0A2U1PMV4</accession>
<dbReference type="Gene3D" id="1.20.1530.20">
    <property type="match status" value="1"/>
</dbReference>
<dbReference type="GO" id="GO:0015386">
    <property type="term" value="F:potassium:proton antiporter activity"/>
    <property type="evidence" value="ECO:0007669"/>
    <property type="project" value="TreeGrafter"/>
</dbReference>
<dbReference type="GO" id="GO:0009507">
    <property type="term" value="C:chloroplast"/>
    <property type="evidence" value="ECO:0007669"/>
    <property type="project" value="TreeGrafter"/>
</dbReference>
<dbReference type="EMBL" id="PKPP01000949">
    <property type="protein sequence ID" value="PWA87091.1"/>
    <property type="molecule type" value="Genomic_DNA"/>
</dbReference>
<keyword evidence="2" id="KW-0812">Transmembrane</keyword>
<dbReference type="GO" id="GO:0016020">
    <property type="term" value="C:membrane"/>
    <property type="evidence" value="ECO:0007669"/>
    <property type="project" value="UniProtKB-SubCell"/>
</dbReference>
<dbReference type="AlphaFoldDB" id="A0A2U1PMV4"/>
<dbReference type="STRING" id="35608.A0A2U1PMV4"/>